<comment type="caution">
    <text evidence="2">The sequence shown here is derived from an EMBL/GenBank/DDBJ whole genome shotgun (WGS) entry which is preliminary data.</text>
</comment>
<feature type="compositionally biased region" description="Low complexity" evidence="1">
    <location>
        <begin position="234"/>
        <end position="244"/>
    </location>
</feature>
<name>X6LC80_RETFI</name>
<gene>
    <name evidence="2" type="ORF">RFI_38552</name>
</gene>
<feature type="non-terminal residue" evidence="2">
    <location>
        <position position="383"/>
    </location>
</feature>
<organism evidence="2 3">
    <name type="scientific">Reticulomyxa filosa</name>
    <dbReference type="NCBI Taxonomy" id="46433"/>
    <lineage>
        <taxon>Eukaryota</taxon>
        <taxon>Sar</taxon>
        <taxon>Rhizaria</taxon>
        <taxon>Retaria</taxon>
        <taxon>Foraminifera</taxon>
        <taxon>Monothalamids</taxon>
        <taxon>Reticulomyxidae</taxon>
        <taxon>Reticulomyxa</taxon>
    </lineage>
</organism>
<dbReference type="AlphaFoldDB" id="X6LC80"/>
<evidence type="ECO:0000256" key="1">
    <source>
        <dbReference type="SAM" id="MobiDB-lite"/>
    </source>
</evidence>
<dbReference type="Proteomes" id="UP000023152">
    <property type="component" value="Unassembled WGS sequence"/>
</dbReference>
<reference evidence="2 3" key="1">
    <citation type="journal article" date="2013" name="Curr. Biol.">
        <title>The Genome of the Foraminiferan Reticulomyxa filosa.</title>
        <authorList>
            <person name="Glockner G."/>
            <person name="Hulsmann N."/>
            <person name="Schleicher M."/>
            <person name="Noegel A.A."/>
            <person name="Eichinger L."/>
            <person name="Gallinger C."/>
            <person name="Pawlowski J."/>
            <person name="Sierra R."/>
            <person name="Euteneuer U."/>
            <person name="Pillet L."/>
            <person name="Moustafa A."/>
            <person name="Platzer M."/>
            <person name="Groth M."/>
            <person name="Szafranski K."/>
            <person name="Schliwa M."/>
        </authorList>
    </citation>
    <scope>NUCLEOTIDE SEQUENCE [LARGE SCALE GENOMIC DNA]</scope>
</reference>
<accession>X6LC80</accession>
<protein>
    <submittedName>
        <fullName evidence="2">Uncharacterized protein</fullName>
    </submittedName>
</protein>
<dbReference type="EMBL" id="ASPP01045374">
    <property type="protein sequence ID" value="ETN98935.1"/>
    <property type="molecule type" value="Genomic_DNA"/>
</dbReference>
<sequence length="383" mass="44467">MRVWCTKQATNMHLCVSVRITKKGGTVYGDFATDTLLAHLVCPLTGNNVKCARYLLETGFMDLKVYQYVFDDALQTAISFQNTPGIKILLAEKFSNKKDKVMRDYAMKQMVEKSKCGQLYDELKRQAELIEKDKSSQTVLNLIMKVLTKTMTVMINQGKILSSDVFNLCWLHNKDEIGDVMLKKCEQLLNIEKLYNNINDQKWLEEYVVNNRNLLLWMDEVKGSENENKEENTTTDNKNQNKTSNKCVKWHDLQNKSEKKLKAALEKEITSSKESLDNYKKLTQFKWDVRLAKECRQDSDSNGVQSTFNEQELLNMQINSDDATFNLKYVYDFEIYLNDLLARAHIMNDPFQAEMKNIFRGCEGCKFEPGPIKTHKRCKLKAQ</sequence>
<keyword evidence="3" id="KW-1185">Reference proteome</keyword>
<evidence type="ECO:0000313" key="2">
    <source>
        <dbReference type="EMBL" id="ETN98935.1"/>
    </source>
</evidence>
<proteinExistence type="predicted"/>
<feature type="region of interest" description="Disordered" evidence="1">
    <location>
        <begin position="225"/>
        <end position="244"/>
    </location>
</feature>
<evidence type="ECO:0000313" key="3">
    <source>
        <dbReference type="Proteomes" id="UP000023152"/>
    </source>
</evidence>